<evidence type="ECO:0000313" key="10">
    <source>
        <dbReference type="EMBL" id="KAK6920095.1"/>
    </source>
</evidence>
<dbReference type="EC" id="2.3.2.27" evidence="2"/>
<evidence type="ECO:0000256" key="4">
    <source>
        <dbReference type="ARBA" id="ARBA00022723"/>
    </source>
</evidence>
<organism evidence="10 11">
    <name type="scientific">Dillenia turbinata</name>
    <dbReference type="NCBI Taxonomy" id="194707"/>
    <lineage>
        <taxon>Eukaryota</taxon>
        <taxon>Viridiplantae</taxon>
        <taxon>Streptophyta</taxon>
        <taxon>Embryophyta</taxon>
        <taxon>Tracheophyta</taxon>
        <taxon>Spermatophyta</taxon>
        <taxon>Magnoliopsida</taxon>
        <taxon>eudicotyledons</taxon>
        <taxon>Gunneridae</taxon>
        <taxon>Pentapetalae</taxon>
        <taxon>Dilleniales</taxon>
        <taxon>Dilleniaceae</taxon>
        <taxon>Dillenia</taxon>
    </lineage>
</organism>
<dbReference type="PANTHER" id="PTHR46463:SF89">
    <property type="entry name" value="E3 UBIQUITIN-PROTEIN LIGASE RHB1A-RELATED"/>
    <property type="match status" value="1"/>
</dbReference>
<dbReference type="Proteomes" id="UP001370490">
    <property type="component" value="Unassembled WGS sequence"/>
</dbReference>
<keyword evidence="5 8" id="KW-0863">Zinc-finger</keyword>
<evidence type="ECO:0000256" key="5">
    <source>
        <dbReference type="ARBA" id="ARBA00022771"/>
    </source>
</evidence>
<dbReference type="EMBL" id="JBAMMX010000021">
    <property type="protein sequence ID" value="KAK6920095.1"/>
    <property type="molecule type" value="Genomic_DNA"/>
</dbReference>
<dbReference type="SUPFAM" id="SSF57850">
    <property type="entry name" value="RING/U-box"/>
    <property type="match status" value="1"/>
</dbReference>
<dbReference type="AlphaFoldDB" id="A0AAN8UQJ6"/>
<feature type="domain" description="RING-type" evidence="9">
    <location>
        <begin position="156"/>
        <end position="197"/>
    </location>
</feature>
<dbReference type="InterPro" id="IPR013083">
    <property type="entry name" value="Znf_RING/FYVE/PHD"/>
</dbReference>
<sequence length="207" mass="22637">MGGCCSSRKAQLHGTPVYYYCPPPLQEQESMPLSHGAASTLAAGLLVDLNLEMPIPDTYRPPPAPMPFDVLLGRPQTPAHAEACVGSKHDAGTVSESLKLIVNAGGFDNSSKREDKEKSNCKALADFLLDSPNNSEDELSKSLDPNIKAMDEEDVCPICLEEYDLENPEIVTKCEHHFHLSCILEWMERSGACPVCDQVSLLRILLI</sequence>
<dbReference type="SMART" id="SM01197">
    <property type="entry name" value="FANCL_C"/>
    <property type="match status" value="1"/>
</dbReference>
<dbReference type="SMART" id="SM00184">
    <property type="entry name" value="RING"/>
    <property type="match status" value="1"/>
</dbReference>
<keyword evidence="3" id="KW-0808">Transferase</keyword>
<dbReference type="PROSITE" id="PS50089">
    <property type="entry name" value="ZF_RING_2"/>
    <property type="match status" value="1"/>
</dbReference>
<comment type="caution">
    <text evidence="10">The sequence shown here is derived from an EMBL/GenBank/DDBJ whole genome shotgun (WGS) entry which is preliminary data.</text>
</comment>
<dbReference type="GO" id="GO:0061630">
    <property type="term" value="F:ubiquitin protein ligase activity"/>
    <property type="evidence" value="ECO:0007669"/>
    <property type="project" value="UniProtKB-EC"/>
</dbReference>
<proteinExistence type="predicted"/>
<evidence type="ECO:0000256" key="3">
    <source>
        <dbReference type="ARBA" id="ARBA00022679"/>
    </source>
</evidence>
<dbReference type="GO" id="GO:0008270">
    <property type="term" value="F:zinc ion binding"/>
    <property type="evidence" value="ECO:0007669"/>
    <property type="project" value="UniProtKB-KW"/>
</dbReference>
<evidence type="ECO:0000256" key="6">
    <source>
        <dbReference type="ARBA" id="ARBA00022786"/>
    </source>
</evidence>
<dbReference type="Pfam" id="PF13639">
    <property type="entry name" value="zf-RING_2"/>
    <property type="match status" value="1"/>
</dbReference>
<reference evidence="10 11" key="1">
    <citation type="submission" date="2023-12" db="EMBL/GenBank/DDBJ databases">
        <title>A high-quality genome assembly for Dillenia turbinata (Dilleniales).</title>
        <authorList>
            <person name="Chanderbali A."/>
        </authorList>
    </citation>
    <scope>NUCLEOTIDE SEQUENCE [LARGE SCALE GENOMIC DNA]</scope>
    <source>
        <strain evidence="10">LSX21</strain>
        <tissue evidence="10">Leaf</tissue>
    </source>
</reference>
<gene>
    <name evidence="10" type="ORF">RJ641_015999</name>
</gene>
<dbReference type="Gene3D" id="3.30.40.10">
    <property type="entry name" value="Zinc/RING finger domain, C3HC4 (zinc finger)"/>
    <property type="match status" value="1"/>
</dbReference>
<name>A0AAN8UQJ6_9MAGN</name>
<evidence type="ECO:0000259" key="9">
    <source>
        <dbReference type="PROSITE" id="PS50089"/>
    </source>
</evidence>
<keyword evidence="11" id="KW-1185">Reference proteome</keyword>
<dbReference type="FunFam" id="3.30.40.10:FF:000376">
    <property type="entry name" value="Putative E3 ubiquitin-protein ligase RHB1A"/>
    <property type="match status" value="1"/>
</dbReference>
<comment type="catalytic activity">
    <reaction evidence="1">
        <text>S-ubiquitinyl-[E2 ubiquitin-conjugating enzyme]-L-cysteine + [acceptor protein]-L-lysine = [E2 ubiquitin-conjugating enzyme]-L-cysteine + N(6)-ubiquitinyl-[acceptor protein]-L-lysine.</text>
        <dbReference type="EC" id="2.3.2.27"/>
    </reaction>
</comment>
<evidence type="ECO:0000256" key="7">
    <source>
        <dbReference type="ARBA" id="ARBA00022833"/>
    </source>
</evidence>
<keyword evidence="6" id="KW-0833">Ubl conjugation pathway</keyword>
<evidence type="ECO:0000256" key="8">
    <source>
        <dbReference type="PROSITE-ProRule" id="PRU00175"/>
    </source>
</evidence>
<dbReference type="InterPro" id="IPR001841">
    <property type="entry name" value="Znf_RING"/>
</dbReference>
<evidence type="ECO:0000256" key="2">
    <source>
        <dbReference type="ARBA" id="ARBA00012483"/>
    </source>
</evidence>
<dbReference type="PANTHER" id="PTHR46463">
    <property type="entry name" value="ZINC FINGER, RING/FYVE/PHD-TYPE"/>
    <property type="match status" value="1"/>
</dbReference>
<accession>A0AAN8UQJ6</accession>
<evidence type="ECO:0000256" key="1">
    <source>
        <dbReference type="ARBA" id="ARBA00000900"/>
    </source>
</evidence>
<keyword evidence="4" id="KW-0479">Metal-binding</keyword>
<keyword evidence="7" id="KW-0862">Zinc</keyword>
<dbReference type="CDD" id="cd23116">
    <property type="entry name" value="RING-H2_AIRP1-like"/>
    <property type="match status" value="1"/>
</dbReference>
<evidence type="ECO:0000313" key="11">
    <source>
        <dbReference type="Proteomes" id="UP001370490"/>
    </source>
</evidence>
<protein>
    <recommendedName>
        <fullName evidence="2">RING-type E3 ubiquitin transferase</fullName>
        <ecNumber evidence="2">2.3.2.27</ecNumber>
    </recommendedName>
</protein>